<dbReference type="EC" id="6.3.3.2" evidence="5"/>
<dbReference type="Proteomes" id="UP001156102">
    <property type="component" value="Unassembled WGS sequence"/>
</dbReference>
<keyword evidence="5" id="KW-0479">Metal-binding</keyword>
<evidence type="ECO:0000256" key="5">
    <source>
        <dbReference type="RuleBase" id="RU361279"/>
    </source>
</evidence>
<dbReference type="InterPro" id="IPR037171">
    <property type="entry name" value="NagB/RpiA_transferase-like"/>
</dbReference>
<dbReference type="InterPro" id="IPR024185">
    <property type="entry name" value="FTHF_cligase-like_sf"/>
</dbReference>
<reference evidence="6" key="1">
    <citation type="submission" date="2022-07" db="EMBL/GenBank/DDBJ databases">
        <authorList>
            <person name="Li W.-J."/>
            <person name="Deng Q.-Q."/>
        </authorList>
    </citation>
    <scope>NUCLEOTIDE SEQUENCE</scope>
    <source>
        <strain evidence="6">SYSU M60031</strain>
    </source>
</reference>
<dbReference type="PANTHER" id="PTHR23407:SF1">
    <property type="entry name" value="5-FORMYLTETRAHYDROFOLATE CYCLO-LIGASE"/>
    <property type="match status" value="1"/>
</dbReference>
<evidence type="ECO:0000256" key="4">
    <source>
        <dbReference type="PIRSR" id="PIRSR006806-1"/>
    </source>
</evidence>
<evidence type="ECO:0000256" key="3">
    <source>
        <dbReference type="ARBA" id="ARBA00022840"/>
    </source>
</evidence>
<dbReference type="NCBIfam" id="TIGR02727">
    <property type="entry name" value="MTHFS_bact"/>
    <property type="match status" value="1"/>
</dbReference>
<comment type="caution">
    <text evidence="6">The sequence shown here is derived from an EMBL/GenBank/DDBJ whole genome shotgun (WGS) entry which is preliminary data.</text>
</comment>
<dbReference type="RefSeq" id="WP_254756489.1">
    <property type="nucleotide sequence ID" value="NZ_JANCLT010000001.1"/>
</dbReference>
<evidence type="ECO:0000313" key="6">
    <source>
        <dbReference type="EMBL" id="MCP8967130.1"/>
    </source>
</evidence>
<dbReference type="AlphaFoldDB" id="A0AA41X5A9"/>
<dbReference type="GO" id="GO:0035999">
    <property type="term" value="P:tetrahydrofolate interconversion"/>
    <property type="evidence" value="ECO:0007669"/>
    <property type="project" value="TreeGrafter"/>
</dbReference>
<dbReference type="PANTHER" id="PTHR23407">
    <property type="entry name" value="ATPASE INHIBITOR/5-FORMYLTETRAHYDROFOLATE CYCLO-LIGASE"/>
    <property type="match status" value="1"/>
</dbReference>
<sequence>MMNEKKRMREEIAARLAALSKEARDAGSRRIAAKLYETEAWKQARTIGITISIDQEVDTYEIIRTAWKEGKRVAVPKCDRRTRTMTFRSIRDLSQLEIVYMNLREPIPSVTEAVDPAELDLLIVPGVAFTKTGGRLGYGGGYYDRFLAEYQGITAALAFSAQLMPAVPTEPHDQSVDLVLTEQ</sequence>
<dbReference type="Gene3D" id="3.40.50.10420">
    <property type="entry name" value="NagB/RpiA/CoA transferase-like"/>
    <property type="match status" value="1"/>
</dbReference>
<evidence type="ECO:0000313" key="7">
    <source>
        <dbReference type="Proteomes" id="UP001156102"/>
    </source>
</evidence>
<dbReference type="Pfam" id="PF01812">
    <property type="entry name" value="5-FTHF_cyc-lig"/>
    <property type="match status" value="1"/>
</dbReference>
<dbReference type="EMBL" id="JANCLT010000001">
    <property type="protein sequence ID" value="MCP8967130.1"/>
    <property type="molecule type" value="Genomic_DNA"/>
</dbReference>
<evidence type="ECO:0000256" key="1">
    <source>
        <dbReference type="ARBA" id="ARBA00010638"/>
    </source>
</evidence>
<feature type="binding site" evidence="4">
    <location>
        <begin position="135"/>
        <end position="143"/>
    </location>
    <ligand>
        <name>ATP</name>
        <dbReference type="ChEBI" id="CHEBI:30616"/>
    </ligand>
</feature>
<comment type="catalytic activity">
    <reaction evidence="5">
        <text>(6S)-5-formyl-5,6,7,8-tetrahydrofolate + ATP = (6R)-5,10-methenyltetrahydrofolate + ADP + phosphate</text>
        <dbReference type="Rhea" id="RHEA:10488"/>
        <dbReference type="ChEBI" id="CHEBI:30616"/>
        <dbReference type="ChEBI" id="CHEBI:43474"/>
        <dbReference type="ChEBI" id="CHEBI:57455"/>
        <dbReference type="ChEBI" id="CHEBI:57457"/>
        <dbReference type="ChEBI" id="CHEBI:456216"/>
        <dbReference type="EC" id="6.3.3.2"/>
    </reaction>
</comment>
<dbReference type="GO" id="GO:0005524">
    <property type="term" value="F:ATP binding"/>
    <property type="evidence" value="ECO:0007669"/>
    <property type="project" value="UniProtKB-KW"/>
</dbReference>
<feature type="binding site" evidence="4">
    <location>
        <position position="56"/>
    </location>
    <ligand>
        <name>substrate</name>
    </ligand>
</feature>
<dbReference type="InterPro" id="IPR002698">
    <property type="entry name" value="FTHF_cligase"/>
</dbReference>
<keyword evidence="7" id="KW-1185">Reference proteome</keyword>
<keyword evidence="2 4" id="KW-0547">Nucleotide-binding</keyword>
<feature type="binding site" evidence="4">
    <location>
        <position position="51"/>
    </location>
    <ligand>
        <name>substrate</name>
    </ligand>
</feature>
<feature type="binding site" evidence="4">
    <location>
        <begin position="5"/>
        <end position="9"/>
    </location>
    <ligand>
        <name>ATP</name>
        <dbReference type="ChEBI" id="CHEBI:30616"/>
    </ligand>
</feature>
<keyword evidence="3 4" id="KW-0067">ATP-binding</keyword>
<comment type="similarity">
    <text evidence="1 5">Belongs to the 5-formyltetrahydrofolate cyclo-ligase family.</text>
</comment>
<protein>
    <recommendedName>
        <fullName evidence="5">5-formyltetrahydrofolate cyclo-ligase</fullName>
        <ecNumber evidence="5">6.3.3.2</ecNumber>
    </recommendedName>
</protein>
<name>A0AA41X5A9_9BACI</name>
<gene>
    <name evidence="6" type="ORF">NK662_01085</name>
</gene>
<proteinExistence type="inferred from homology"/>
<keyword evidence="5" id="KW-0460">Magnesium</keyword>
<accession>A0AA41X5A9</accession>
<dbReference type="PIRSF" id="PIRSF006806">
    <property type="entry name" value="FTHF_cligase"/>
    <property type="match status" value="1"/>
</dbReference>
<dbReference type="GO" id="GO:0009396">
    <property type="term" value="P:folic acid-containing compound biosynthetic process"/>
    <property type="evidence" value="ECO:0007669"/>
    <property type="project" value="TreeGrafter"/>
</dbReference>
<dbReference type="SUPFAM" id="SSF100950">
    <property type="entry name" value="NagB/RpiA/CoA transferase-like"/>
    <property type="match status" value="1"/>
</dbReference>
<keyword evidence="6" id="KW-0436">Ligase</keyword>
<comment type="cofactor">
    <cofactor evidence="5">
        <name>Mg(2+)</name>
        <dbReference type="ChEBI" id="CHEBI:18420"/>
    </cofactor>
</comment>
<organism evidence="6 7">
    <name type="scientific">Ectobacillus ponti</name>
    <dbReference type="NCBI Taxonomy" id="2961894"/>
    <lineage>
        <taxon>Bacteria</taxon>
        <taxon>Bacillati</taxon>
        <taxon>Bacillota</taxon>
        <taxon>Bacilli</taxon>
        <taxon>Bacillales</taxon>
        <taxon>Bacillaceae</taxon>
        <taxon>Ectobacillus</taxon>
    </lineage>
</organism>
<evidence type="ECO:0000256" key="2">
    <source>
        <dbReference type="ARBA" id="ARBA00022741"/>
    </source>
</evidence>
<dbReference type="GO" id="GO:0030272">
    <property type="term" value="F:5-formyltetrahydrofolate cyclo-ligase activity"/>
    <property type="evidence" value="ECO:0007669"/>
    <property type="project" value="UniProtKB-EC"/>
</dbReference>
<dbReference type="GO" id="GO:0046872">
    <property type="term" value="F:metal ion binding"/>
    <property type="evidence" value="ECO:0007669"/>
    <property type="project" value="UniProtKB-KW"/>
</dbReference>